<keyword evidence="10" id="KW-0472">Membrane</keyword>
<feature type="domain" description="ABC transporter" evidence="11">
    <location>
        <begin position="256"/>
        <end position="500"/>
    </location>
</feature>
<dbReference type="FunFam" id="3.40.50.300:FF:000126">
    <property type="entry name" value="Galactose/methyl galactoside import ATP-binding protein MglA"/>
    <property type="match status" value="1"/>
</dbReference>
<sequence>MKNKVPFLEMKGITKSFPGVKALDNINLSVYRGEVLALMGENGAGKSTLMKILSGVYIKDEGKILIEGSEVDIKNVKNAEKLGISIMHQELSVLPNLTVAENVFLGNEQYDKVTKKLNRKAMNEKCRELLGQIGSTVNPEDYVRDISIGDMQMLEIVKAVSKNSNVIVMDEPTTALTDTETEKLFEVIERLKKQNIAIIYISHRLDEIFAICDRINVLRDGKYVGEENVCDITKDDLITMMVGRKMEDQYPYVIPKNIKPLLKLKDICLDGVLKNVNLEVRAGEILGIAGLMGAGRSETAKVIFGEYRKTSGTIEIEGKEVDIRCPKDAINSGIAYLSEDRKKEGLILPLSVKDNMTLVSLDQLENKTMCINKSRENEIVDEYIKKLSIKTPTRNQLIKNLSGGNQQKVIIAKWLLQSPKVLIIDEPTKGIDVGAKKEIYDVLNDLKAMGKAVIMISSDMPEVMGISDRVVVMHEGEISGELGRNEVSQERIMKLAVGEQNA</sequence>
<evidence type="ECO:0000256" key="4">
    <source>
        <dbReference type="ARBA" id="ARBA00022475"/>
    </source>
</evidence>
<evidence type="ECO:0000313" key="12">
    <source>
        <dbReference type="EMBL" id="PPV12921.1"/>
    </source>
</evidence>
<dbReference type="GO" id="GO:0015749">
    <property type="term" value="P:monosaccharide transmembrane transport"/>
    <property type="evidence" value="ECO:0007669"/>
    <property type="project" value="UniProtKB-ARBA"/>
</dbReference>
<keyword evidence="4" id="KW-1003">Cell membrane</keyword>
<comment type="subcellular location">
    <subcellularLocation>
        <location evidence="2">Cell inner membrane</location>
    </subcellularLocation>
    <subcellularLocation>
        <location evidence="1">Cell membrane</location>
        <topology evidence="1">Peripheral membrane protein</topology>
    </subcellularLocation>
</comment>
<evidence type="ECO:0000313" key="13">
    <source>
        <dbReference type="Proteomes" id="UP000238081"/>
    </source>
</evidence>
<dbReference type="CDD" id="cd03216">
    <property type="entry name" value="ABC_Carb_Monos_I"/>
    <property type="match status" value="1"/>
</dbReference>
<evidence type="ECO:0000256" key="7">
    <source>
        <dbReference type="ARBA" id="ARBA00022741"/>
    </source>
</evidence>
<dbReference type="Pfam" id="PF00005">
    <property type="entry name" value="ABC_tran"/>
    <property type="match status" value="2"/>
</dbReference>
<reference evidence="12 13" key="1">
    <citation type="submission" date="2016-01" db="EMBL/GenBank/DDBJ databases">
        <title>Characterization of the Clostridium difficile lineages that are prevalent in Hong Kong and China.</title>
        <authorList>
            <person name="Kwok J.S.-L."/>
            <person name="Lam W.-Y."/>
            <person name="Ip M."/>
            <person name="Chan T.-F."/>
            <person name="Hawkey P.M."/>
            <person name="Tsui S.K.-W."/>
        </authorList>
    </citation>
    <scope>NUCLEOTIDE SEQUENCE [LARGE SCALE GENOMIC DNA]</scope>
    <source>
        <strain evidence="12 13">300064</strain>
    </source>
</reference>
<keyword evidence="9" id="KW-1278">Translocase</keyword>
<keyword evidence="5" id="KW-0762">Sugar transport</keyword>
<dbReference type="GO" id="GO:0005524">
    <property type="term" value="F:ATP binding"/>
    <property type="evidence" value="ECO:0007669"/>
    <property type="project" value="UniProtKB-KW"/>
</dbReference>
<evidence type="ECO:0000256" key="6">
    <source>
        <dbReference type="ARBA" id="ARBA00022737"/>
    </source>
</evidence>
<keyword evidence="6" id="KW-0677">Repeat</keyword>
<dbReference type="PROSITE" id="PS00211">
    <property type="entry name" value="ABC_TRANSPORTER_1"/>
    <property type="match status" value="1"/>
</dbReference>
<evidence type="ECO:0000256" key="2">
    <source>
        <dbReference type="ARBA" id="ARBA00004533"/>
    </source>
</evidence>
<keyword evidence="7" id="KW-0547">Nucleotide-binding</keyword>
<dbReference type="InterPro" id="IPR050107">
    <property type="entry name" value="ABC_carbohydrate_import_ATPase"/>
</dbReference>
<dbReference type="Proteomes" id="UP000238081">
    <property type="component" value="Unassembled WGS sequence"/>
</dbReference>
<name>A0A2S7F7H1_CLOBU</name>
<proteinExistence type="predicted"/>
<dbReference type="PROSITE" id="PS50893">
    <property type="entry name" value="ABC_TRANSPORTER_2"/>
    <property type="match status" value="2"/>
</dbReference>
<gene>
    <name evidence="12" type="ORF">AWN73_17535</name>
</gene>
<dbReference type="SMART" id="SM00382">
    <property type="entry name" value="AAA"/>
    <property type="match status" value="2"/>
</dbReference>
<dbReference type="GO" id="GO:0016887">
    <property type="term" value="F:ATP hydrolysis activity"/>
    <property type="evidence" value="ECO:0007669"/>
    <property type="project" value="InterPro"/>
</dbReference>
<dbReference type="GO" id="GO:0005886">
    <property type="term" value="C:plasma membrane"/>
    <property type="evidence" value="ECO:0007669"/>
    <property type="project" value="UniProtKB-SubCell"/>
</dbReference>
<comment type="caution">
    <text evidence="12">The sequence shown here is derived from an EMBL/GenBank/DDBJ whole genome shotgun (WGS) entry which is preliminary data.</text>
</comment>
<evidence type="ECO:0000256" key="1">
    <source>
        <dbReference type="ARBA" id="ARBA00004202"/>
    </source>
</evidence>
<dbReference type="FunFam" id="3.40.50.300:FF:000127">
    <property type="entry name" value="Ribose import ATP-binding protein RbsA"/>
    <property type="match status" value="1"/>
</dbReference>
<dbReference type="Gene3D" id="3.40.50.300">
    <property type="entry name" value="P-loop containing nucleotide triphosphate hydrolases"/>
    <property type="match status" value="2"/>
</dbReference>
<evidence type="ECO:0000256" key="10">
    <source>
        <dbReference type="ARBA" id="ARBA00023136"/>
    </source>
</evidence>
<evidence type="ECO:0000256" key="9">
    <source>
        <dbReference type="ARBA" id="ARBA00022967"/>
    </source>
</evidence>
<protein>
    <submittedName>
        <fullName evidence="12">D-ribose transporter ATP-binding protein</fullName>
    </submittedName>
</protein>
<organism evidence="12 13">
    <name type="scientific">Clostridium butyricum</name>
    <dbReference type="NCBI Taxonomy" id="1492"/>
    <lineage>
        <taxon>Bacteria</taxon>
        <taxon>Bacillati</taxon>
        <taxon>Bacillota</taxon>
        <taxon>Clostridia</taxon>
        <taxon>Eubacteriales</taxon>
        <taxon>Clostridiaceae</taxon>
        <taxon>Clostridium</taxon>
    </lineage>
</organism>
<dbReference type="EMBL" id="LRDH01000130">
    <property type="protein sequence ID" value="PPV12921.1"/>
    <property type="molecule type" value="Genomic_DNA"/>
</dbReference>
<keyword evidence="3" id="KW-0813">Transport</keyword>
<feature type="domain" description="ABC transporter" evidence="11">
    <location>
        <begin position="8"/>
        <end position="245"/>
    </location>
</feature>
<dbReference type="PANTHER" id="PTHR43790:SF3">
    <property type="entry name" value="D-ALLOSE IMPORT ATP-BINDING PROTEIN ALSA-RELATED"/>
    <property type="match status" value="1"/>
</dbReference>
<dbReference type="InterPro" id="IPR027417">
    <property type="entry name" value="P-loop_NTPase"/>
</dbReference>
<dbReference type="InterPro" id="IPR017871">
    <property type="entry name" value="ABC_transporter-like_CS"/>
</dbReference>
<accession>A0A2S7F7H1</accession>
<evidence type="ECO:0000256" key="8">
    <source>
        <dbReference type="ARBA" id="ARBA00022840"/>
    </source>
</evidence>
<dbReference type="RefSeq" id="WP_043666351.1">
    <property type="nucleotide sequence ID" value="NZ_CANCWB010000002.1"/>
</dbReference>
<dbReference type="SUPFAM" id="SSF52540">
    <property type="entry name" value="P-loop containing nucleoside triphosphate hydrolases"/>
    <property type="match status" value="2"/>
</dbReference>
<dbReference type="AlphaFoldDB" id="A0A2S7F7H1"/>
<evidence type="ECO:0000259" key="11">
    <source>
        <dbReference type="PROSITE" id="PS50893"/>
    </source>
</evidence>
<dbReference type="PANTHER" id="PTHR43790">
    <property type="entry name" value="CARBOHYDRATE TRANSPORT ATP-BINDING PROTEIN MG119-RELATED"/>
    <property type="match status" value="1"/>
</dbReference>
<evidence type="ECO:0000256" key="5">
    <source>
        <dbReference type="ARBA" id="ARBA00022597"/>
    </source>
</evidence>
<dbReference type="InterPro" id="IPR003439">
    <property type="entry name" value="ABC_transporter-like_ATP-bd"/>
</dbReference>
<evidence type="ECO:0000256" key="3">
    <source>
        <dbReference type="ARBA" id="ARBA00022448"/>
    </source>
</evidence>
<dbReference type="CDD" id="cd03215">
    <property type="entry name" value="ABC_Carb_Monos_II"/>
    <property type="match status" value="1"/>
</dbReference>
<keyword evidence="8 12" id="KW-0067">ATP-binding</keyword>
<dbReference type="InterPro" id="IPR003593">
    <property type="entry name" value="AAA+_ATPase"/>
</dbReference>